<evidence type="ECO:0000313" key="3">
    <source>
        <dbReference type="Proteomes" id="UP000823775"/>
    </source>
</evidence>
<dbReference type="Proteomes" id="UP000823775">
    <property type="component" value="Unassembled WGS sequence"/>
</dbReference>
<proteinExistence type="predicted"/>
<dbReference type="EMBL" id="JACEIK010001740">
    <property type="protein sequence ID" value="MCD7471871.1"/>
    <property type="molecule type" value="Genomic_DNA"/>
</dbReference>
<sequence length="127" mass="14136">AADRREQQAPVRRLLPSPESGLTGIARRIRREKARSRGVFPDQLRRPAAAASRAASGRVLQKIEIDTKRIANRNGRRCLESPNPERDLSPLLPPSAATIAAPPRVSDREEVESPEEFFPLRRGIVLT</sequence>
<gene>
    <name evidence="2" type="ORF">HAX54_012645</name>
</gene>
<protein>
    <submittedName>
        <fullName evidence="2">Uncharacterized protein</fullName>
    </submittedName>
</protein>
<feature type="non-terminal residue" evidence="2">
    <location>
        <position position="1"/>
    </location>
</feature>
<comment type="caution">
    <text evidence="2">The sequence shown here is derived from an EMBL/GenBank/DDBJ whole genome shotgun (WGS) entry which is preliminary data.</text>
</comment>
<organism evidence="2 3">
    <name type="scientific">Datura stramonium</name>
    <name type="common">Jimsonweed</name>
    <name type="synonym">Common thornapple</name>
    <dbReference type="NCBI Taxonomy" id="4076"/>
    <lineage>
        <taxon>Eukaryota</taxon>
        <taxon>Viridiplantae</taxon>
        <taxon>Streptophyta</taxon>
        <taxon>Embryophyta</taxon>
        <taxon>Tracheophyta</taxon>
        <taxon>Spermatophyta</taxon>
        <taxon>Magnoliopsida</taxon>
        <taxon>eudicotyledons</taxon>
        <taxon>Gunneridae</taxon>
        <taxon>Pentapetalae</taxon>
        <taxon>asterids</taxon>
        <taxon>lamiids</taxon>
        <taxon>Solanales</taxon>
        <taxon>Solanaceae</taxon>
        <taxon>Solanoideae</taxon>
        <taxon>Datureae</taxon>
        <taxon>Datura</taxon>
    </lineage>
</organism>
<evidence type="ECO:0000256" key="1">
    <source>
        <dbReference type="SAM" id="MobiDB-lite"/>
    </source>
</evidence>
<feature type="region of interest" description="Disordered" evidence="1">
    <location>
        <begin position="1"/>
        <end position="20"/>
    </location>
</feature>
<keyword evidence="3" id="KW-1185">Reference proteome</keyword>
<accession>A0ABS8TLV2</accession>
<feature type="compositionally biased region" description="Basic and acidic residues" evidence="1">
    <location>
        <begin position="77"/>
        <end position="88"/>
    </location>
</feature>
<evidence type="ECO:0000313" key="2">
    <source>
        <dbReference type="EMBL" id="MCD7471871.1"/>
    </source>
</evidence>
<feature type="region of interest" description="Disordered" evidence="1">
    <location>
        <begin position="76"/>
        <end position="113"/>
    </location>
</feature>
<name>A0ABS8TLV2_DATST</name>
<reference evidence="2 3" key="1">
    <citation type="journal article" date="2021" name="BMC Genomics">
        <title>Datura genome reveals duplications of psychoactive alkaloid biosynthetic genes and high mutation rate following tissue culture.</title>
        <authorList>
            <person name="Rajewski A."/>
            <person name="Carter-House D."/>
            <person name="Stajich J."/>
            <person name="Litt A."/>
        </authorList>
    </citation>
    <scope>NUCLEOTIDE SEQUENCE [LARGE SCALE GENOMIC DNA]</scope>
    <source>
        <strain evidence="2">AR-01</strain>
    </source>
</reference>